<dbReference type="Proteomes" id="UP000182190">
    <property type="component" value="Unassembled WGS sequence"/>
</dbReference>
<name>A0A7Z9BN59_9CYAN</name>
<evidence type="ECO:0000313" key="2">
    <source>
        <dbReference type="Proteomes" id="UP000182190"/>
    </source>
</evidence>
<organism evidence="1 2">
    <name type="scientific">Planktothrix paucivesiculata PCC 9631</name>
    <dbReference type="NCBI Taxonomy" id="671071"/>
    <lineage>
        <taxon>Bacteria</taxon>
        <taxon>Bacillati</taxon>
        <taxon>Cyanobacteriota</taxon>
        <taxon>Cyanophyceae</taxon>
        <taxon>Oscillatoriophycideae</taxon>
        <taxon>Oscillatoriales</taxon>
        <taxon>Microcoleaceae</taxon>
        <taxon>Planktothrix</taxon>
    </lineage>
</organism>
<evidence type="ECO:0000313" key="1">
    <source>
        <dbReference type="EMBL" id="VXD12681.1"/>
    </source>
</evidence>
<proteinExistence type="predicted"/>
<dbReference type="EMBL" id="CZCS02000009">
    <property type="protein sequence ID" value="VXD12681.1"/>
    <property type="molecule type" value="Genomic_DNA"/>
</dbReference>
<dbReference type="AlphaFoldDB" id="A0A7Z9BN59"/>
<gene>
    <name evidence="1" type="ORF">PL9631_1060157</name>
</gene>
<comment type="caution">
    <text evidence="1">The sequence shown here is derived from an EMBL/GenBank/DDBJ whole genome shotgun (WGS) entry which is preliminary data.</text>
</comment>
<keyword evidence="2" id="KW-1185">Reference proteome</keyword>
<reference evidence="1" key="1">
    <citation type="submission" date="2019-10" db="EMBL/GenBank/DDBJ databases">
        <authorList>
            <consortium name="Genoscope - CEA"/>
            <person name="William W."/>
        </authorList>
    </citation>
    <scope>NUCLEOTIDE SEQUENCE [LARGE SCALE GENOMIC DNA]</scope>
    <source>
        <strain evidence="1">BBR_PRJEB10994</strain>
    </source>
</reference>
<sequence>MESQKIMSKDETGTRIDIEYEKGRKLGNVHVQNEYNHKETLFTYPDDPDDDEIEEAIKSSDILNRAYNLKKREKVAELKKYIKKGIEIMTTFAETGYTSD</sequence>
<dbReference type="RefSeq" id="WP_083623907.1">
    <property type="nucleotide sequence ID" value="NZ_LR735026.1"/>
</dbReference>
<accession>A0A7Z9BN59</accession>
<protein>
    <submittedName>
        <fullName evidence="1">Uncharacterized protein</fullName>
    </submittedName>
</protein>